<organism evidence="2 3">
    <name type="scientific">Taxus chinensis</name>
    <name type="common">Chinese yew</name>
    <name type="synonym">Taxus wallichiana var. chinensis</name>
    <dbReference type="NCBI Taxonomy" id="29808"/>
    <lineage>
        <taxon>Eukaryota</taxon>
        <taxon>Viridiplantae</taxon>
        <taxon>Streptophyta</taxon>
        <taxon>Embryophyta</taxon>
        <taxon>Tracheophyta</taxon>
        <taxon>Spermatophyta</taxon>
        <taxon>Pinopsida</taxon>
        <taxon>Pinidae</taxon>
        <taxon>Conifers II</taxon>
        <taxon>Cupressales</taxon>
        <taxon>Taxaceae</taxon>
        <taxon>Taxus</taxon>
    </lineage>
</organism>
<feature type="non-terminal residue" evidence="2">
    <location>
        <position position="1"/>
    </location>
</feature>
<comment type="caution">
    <text evidence="2">The sequence shown here is derived from an EMBL/GenBank/DDBJ whole genome shotgun (WGS) entry which is preliminary data.</text>
</comment>
<feature type="compositionally biased region" description="Acidic residues" evidence="1">
    <location>
        <begin position="37"/>
        <end position="46"/>
    </location>
</feature>
<reference evidence="2 3" key="1">
    <citation type="journal article" date="2021" name="Nat. Plants">
        <title>The Taxus genome provides insights into paclitaxel biosynthesis.</title>
        <authorList>
            <person name="Xiong X."/>
            <person name="Gou J."/>
            <person name="Liao Q."/>
            <person name="Li Y."/>
            <person name="Zhou Q."/>
            <person name="Bi G."/>
            <person name="Li C."/>
            <person name="Du R."/>
            <person name="Wang X."/>
            <person name="Sun T."/>
            <person name="Guo L."/>
            <person name="Liang H."/>
            <person name="Lu P."/>
            <person name="Wu Y."/>
            <person name="Zhang Z."/>
            <person name="Ro D.K."/>
            <person name="Shang Y."/>
            <person name="Huang S."/>
            <person name="Yan J."/>
        </authorList>
    </citation>
    <scope>NUCLEOTIDE SEQUENCE [LARGE SCALE GENOMIC DNA]</scope>
    <source>
        <strain evidence="2">Ta-2019</strain>
    </source>
</reference>
<sequence length="62" mass="6779">DEDEYVGVRVGFPDWMIVAWATQVVEKRVEAGLDEVEEEVSVGEEDVAPRGNESGDGEVVAE</sequence>
<keyword evidence="3" id="KW-1185">Reference proteome</keyword>
<proteinExistence type="predicted"/>
<evidence type="ECO:0000313" key="3">
    <source>
        <dbReference type="Proteomes" id="UP000824469"/>
    </source>
</evidence>
<dbReference type="AlphaFoldDB" id="A0AA38BWG1"/>
<protein>
    <submittedName>
        <fullName evidence="2">Uncharacterized protein</fullName>
    </submittedName>
</protein>
<dbReference type="EMBL" id="JAHRHJ020003813">
    <property type="protein sequence ID" value="KAH9288631.1"/>
    <property type="molecule type" value="Genomic_DNA"/>
</dbReference>
<evidence type="ECO:0000256" key="1">
    <source>
        <dbReference type="SAM" id="MobiDB-lite"/>
    </source>
</evidence>
<evidence type="ECO:0000313" key="2">
    <source>
        <dbReference type="EMBL" id="KAH9288631.1"/>
    </source>
</evidence>
<feature type="non-terminal residue" evidence="2">
    <location>
        <position position="62"/>
    </location>
</feature>
<dbReference type="Proteomes" id="UP000824469">
    <property type="component" value="Unassembled WGS sequence"/>
</dbReference>
<name>A0AA38BWG1_TAXCH</name>
<accession>A0AA38BWG1</accession>
<gene>
    <name evidence="2" type="ORF">KI387_032748</name>
</gene>
<feature type="region of interest" description="Disordered" evidence="1">
    <location>
        <begin position="37"/>
        <end position="62"/>
    </location>
</feature>